<evidence type="ECO:0000259" key="2">
    <source>
        <dbReference type="Pfam" id="PF00070"/>
    </source>
</evidence>
<dbReference type="GO" id="GO:0005739">
    <property type="term" value="C:mitochondrion"/>
    <property type="evidence" value="ECO:0007669"/>
    <property type="project" value="TreeGrafter"/>
</dbReference>
<dbReference type="InterPro" id="IPR036188">
    <property type="entry name" value="FAD/NAD-bd_sf"/>
</dbReference>
<dbReference type="AlphaFoldDB" id="A0A8S0SJN9"/>
<dbReference type="Proteomes" id="UP000594638">
    <property type="component" value="Unassembled WGS sequence"/>
</dbReference>
<organism evidence="3 4">
    <name type="scientific">Olea europaea subsp. europaea</name>
    <dbReference type="NCBI Taxonomy" id="158383"/>
    <lineage>
        <taxon>Eukaryota</taxon>
        <taxon>Viridiplantae</taxon>
        <taxon>Streptophyta</taxon>
        <taxon>Embryophyta</taxon>
        <taxon>Tracheophyta</taxon>
        <taxon>Spermatophyta</taxon>
        <taxon>Magnoliopsida</taxon>
        <taxon>eudicotyledons</taxon>
        <taxon>Gunneridae</taxon>
        <taxon>Pentapetalae</taxon>
        <taxon>asterids</taxon>
        <taxon>lamiids</taxon>
        <taxon>Lamiales</taxon>
        <taxon>Oleaceae</taxon>
        <taxon>Oleeae</taxon>
        <taxon>Olea</taxon>
    </lineage>
</organism>
<feature type="domain" description="Pyridine nucleotide-disulphide oxidoreductase N-terminal" evidence="2">
    <location>
        <begin position="2"/>
        <end position="56"/>
    </location>
</feature>
<protein>
    <submittedName>
        <fullName evidence="3">Dihydrolipoyl dehydrogenase 2, chloroplastic-like</fullName>
    </submittedName>
</protein>
<gene>
    <name evidence="3" type="ORF">OLEA9_A001945</name>
</gene>
<dbReference type="InterPro" id="IPR050151">
    <property type="entry name" value="Class-I_Pyr_Nuc-Dis_Oxidored"/>
</dbReference>
<dbReference type="GO" id="GO:0004148">
    <property type="term" value="F:dihydrolipoyl dehydrogenase (NADH) activity"/>
    <property type="evidence" value="ECO:0007669"/>
    <property type="project" value="TreeGrafter"/>
</dbReference>
<dbReference type="OrthoDB" id="1713904at2759"/>
<proteinExistence type="inferred from homology"/>
<dbReference type="Pfam" id="PF00070">
    <property type="entry name" value="Pyr_redox"/>
    <property type="match status" value="1"/>
</dbReference>
<sequence length="101" mass="11374">MALAYYHQEVTFIEALDQLMPDFDPEIGKLAQLINHRKIDYHTGIFASKITPAKDGKPIIIELIDAKSKDGISGKNPIIFGMFSVRCWELHNVSPHGRCHA</sequence>
<dbReference type="SUPFAM" id="SSF51905">
    <property type="entry name" value="FAD/NAD(P)-binding domain"/>
    <property type="match status" value="1"/>
</dbReference>
<comment type="caution">
    <text evidence="3">The sequence shown here is derived from an EMBL/GenBank/DDBJ whole genome shotgun (WGS) entry which is preliminary data.</text>
</comment>
<keyword evidence="4" id="KW-1185">Reference proteome</keyword>
<dbReference type="InterPro" id="IPR039648">
    <property type="entry name" value="DHPH_N"/>
</dbReference>
<dbReference type="GO" id="GO:0050660">
    <property type="term" value="F:flavin adenine dinucleotide binding"/>
    <property type="evidence" value="ECO:0007669"/>
    <property type="project" value="TreeGrafter"/>
</dbReference>
<evidence type="ECO:0000313" key="4">
    <source>
        <dbReference type="Proteomes" id="UP000594638"/>
    </source>
</evidence>
<reference evidence="3 4" key="1">
    <citation type="submission" date="2019-12" db="EMBL/GenBank/DDBJ databases">
        <authorList>
            <person name="Alioto T."/>
            <person name="Alioto T."/>
            <person name="Gomez Garrido J."/>
        </authorList>
    </citation>
    <scope>NUCLEOTIDE SEQUENCE [LARGE SCALE GENOMIC DNA]</scope>
</reference>
<dbReference type="GO" id="GO:0045252">
    <property type="term" value="C:oxoglutarate dehydrogenase complex"/>
    <property type="evidence" value="ECO:0007669"/>
    <property type="project" value="TreeGrafter"/>
</dbReference>
<evidence type="ECO:0000313" key="3">
    <source>
        <dbReference type="EMBL" id="CAA2991872.1"/>
    </source>
</evidence>
<dbReference type="PANTHER" id="PTHR22912:SF151">
    <property type="entry name" value="DIHYDROLIPOYL DEHYDROGENASE, MITOCHONDRIAL"/>
    <property type="match status" value="1"/>
</dbReference>
<dbReference type="Gene3D" id="3.50.50.60">
    <property type="entry name" value="FAD/NAD(P)-binding domain"/>
    <property type="match status" value="1"/>
</dbReference>
<comment type="similarity">
    <text evidence="1">Belongs to the class-I pyridine nucleotide-disulfide oxidoreductase family.</text>
</comment>
<name>A0A8S0SJN9_OLEEU</name>
<dbReference type="GO" id="GO:0006103">
    <property type="term" value="P:2-oxoglutarate metabolic process"/>
    <property type="evidence" value="ECO:0007669"/>
    <property type="project" value="TreeGrafter"/>
</dbReference>
<accession>A0A8S0SJN9</accession>
<dbReference type="PANTHER" id="PTHR22912">
    <property type="entry name" value="DISULFIDE OXIDOREDUCTASE"/>
    <property type="match status" value="1"/>
</dbReference>
<evidence type="ECO:0000256" key="1">
    <source>
        <dbReference type="ARBA" id="ARBA00007532"/>
    </source>
</evidence>
<dbReference type="Gramene" id="OE9A001945T1">
    <property type="protein sequence ID" value="OE9A001945C1"/>
    <property type="gene ID" value="OE9A001945"/>
</dbReference>
<dbReference type="EMBL" id="CACTIH010005429">
    <property type="protein sequence ID" value="CAA2991872.1"/>
    <property type="molecule type" value="Genomic_DNA"/>
</dbReference>